<dbReference type="KEGG" id="kpul:GXN76_06485"/>
<gene>
    <name evidence="2" type="ORF">GXN76_06485</name>
</gene>
<organism evidence="2 3">
    <name type="scientific">Kroppenstedtia pulmonis</name>
    <dbReference type="NCBI Taxonomy" id="1380685"/>
    <lineage>
        <taxon>Bacteria</taxon>
        <taxon>Bacillati</taxon>
        <taxon>Bacillota</taxon>
        <taxon>Bacilli</taxon>
        <taxon>Bacillales</taxon>
        <taxon>Thermoactinomycetaceae</taxon>
        <taxon>Kroppenstedtia</taxon>
    </lineage>
</organism>
<dbReference type="RefSeq" id="WP_173221581.1">
    <property type="nucleotide sequence ID" value="NZ_CP048104.1"/>
</dbReference>
<sequence length="52" mass="5818">MKGKGNEDLLMTEDPENLEEPHFGLSVFSLIAIVFIITTYLVLLRFGVIPPV</sequence>
<dbReference type="EMBL" id="CP048104">
    <property type="protein sequence ID" value="QKG84155.1"/>
    <property type="molecule type" value="Genomic_DNA"/>
</dbReference>
<evidence type="ECO:0000256" key="1">
    <source>
        <dbReference type="SAM" id="Phobius"/>
    </source>
</evidence>
<accession>A0A7D4BH26</accession>
<protein>
    <submittedName>
        <fullName evidence="2">Uncharacterized protein</fullName>
    </submittedName>
</protein>
<keyword evidence="1" id="KW-0812">Transmembrane</keyword>
<dbReference type="AlphaFoldDB" id="A0A7D4BH26"/>
<keyword evidence="1" id="KW-1133">Transmembrane helix</keyword>
<keyword evidence="1" id="KW-0472">Membrane</keyword>
<evidence type="ECO:0000313" key="3">
    <source>
        <dbReference type="Proteomes" id="UP000503088"/>
    </source>
</evidence>
<feature type="transmembrane region" description="Helical" evidence="1">
    <location>
        <begin position="23"/>
        <end position="43"/>
    </location>
</feature>
<reference evidence="2 3" key="1">
    <citation type="submission" date="2020-01" db="EMBL/GenBank/DDBJ databases">
        <authorList>
            <person name="Gulvik C.A."/>
            <person name="Batra D.G."/>
        </authorList>
    </citation>
    <scope>NUCLEOTIDE SEQUENCE [LARGE SCALE GENOMIC DNA]</scope>
    <source>
        <strain evidence="2 3">W9323</strain>
    </source>
</reference>
<keyword evidence="3" id="KW-1185">Reference proteome</keyword>
<name>A0A7D4BH26_9BACL</name>
<proteinExistence type="predicted"/>
<dbReference type="Proteomes" id="UP000503088">
    <property type="component" value="Chromosome"/>
</dbReference>
<evidence type="ECO:0000313" key="2">
    <source>
        <dbReference type="EMBL" id="QKG84155.1"/>
    </source>
</evidence>